<dbReference type="GO" id="GO:0016887">
    <property type="term" value="F:ATP hydrolysis activity"/>
    <property type="evidence" value="ECO:0007669"/>
    <property type="project" value="InterPro"/>
</dbReference>
<dbReference type="EMBL" id="DULP01000109">
    <property type="protein sequence ID" value="HHW33991.1"/>
    <property type="molecule type" value="Genomic_DNA"/>
</dbReference>
<evidence type="ECO:0000256" key="3">
    <source>
        <dbReference type="ARBA" id="ARBA00022741"/>
    </source>
</evidence>
<dbReference type="InterPro" id="IPR027417">
    <property type="entry name" value="P-loop_NTPase"/>
</dbReference>
<evidence type="ECO:0000256" key="4">
    <source>
        <dbReference type="ARBA" id="ARBA00022840"/>
    </source>
</evidence>
<dbReference type="Pfam" id="PF12399">
    <property type="entry name" value="BCA_ABC_TP_C"/>
    <property type="match status" value="1"/>
</dbReference>
<comment type="similarity">
    <text evidence="1">Belongs to the ABC transporter superfamily.</text>
</comment>
<accession>A0A832QWM0</accession>
<proteinExistence type="inferred from homology"/>
<dbReference type="SUPFAM" id="SSF52540">
    <property type="entry name" value="P-loop containing nucleoside triphosphate hydrolases"/>
    <property type="match status" value="2"/>
</dbReference>
<gene>
    <name evidence="7" type="ORF">GXX24_07610</name>
</gene>
<keyword evidence="2" id="KW-0813">Transport</keyword>
<dbReference type="CDD" id="cd03219">
    <property type="entry name" value="ABC_Mj1267_LivG_branched"/>
    <property type="match status" value="1"/>
</dbReference>
<evidence type="ECO:0000259" key="6">
    <source>
        <dbReference type="PROSITE" id="PS50893"/>
    </source>
</evidence>
<dbReference type="GO" id="GO:0005524">
    <property type="term" value="F:ATP binding"/>
    <property type="evidence" value="ECO:0007669"/>
    <property type="project" value="UniProtKB-KW"/>
</dbReference>
<sequence length="520" mass="55620">MTQAATLTIDGLGMRFGGLVAVEGISFQVKSGEITSVIGPNGAGKTTLFNCITGFYRPTAGRVLLEAPDRKVEVTRLRRHAVARRAGIARTFQNIRLFKGMSVLENLAVAWHDVLAGSLGHQLAGMFNTPGHVRREAEVIDACMGWLDRFGLAARADDLAGSLPYGLQRKLEIARAMCLRPRFICLDEPAAGLNSDESLELAAELMRLRQETGVGVLLIEHDMGVVMQASDNIMVMEHGRHIASGRPDEIRDNPAVISAYLGEEHSRGGAAISRLRKAGTSPDLLRVEGLRVGYGAGDVLHGVDLTVREGQIVALLGANGAGKSTLLNALFASPLPHGGRVSFAGRQITGLPPHEAAGLGIAHVPEGRHIMPDMTVFENLQLGAILAQPESFDRDLAAVYALFPRLHERATQRAGTMSGGEQQMLAIGRALMQRPRLLLLDEPSLGLAPLITDQIFQAISRINAETGMAIIVVEQSVQHALATADHAYVLRGGRIALSGPAEQLAHSAELRNAYLTGHAA</sequence>
<dbReference type="InterPro" id="IPR032823">
    <property type="entry name" value="BCA_ABC_TP_C"/>
</dbReference>
<dbReference type="PANTHER" id="PTHR43820:SF4">
    <property type="entry name" value="HIGH-AFFINITY BRANCHED-CHAIN AMINO ACID TRANSPORT ATP-BINDING PROTEIN LIVF"/>
    <property type="match status" value="1"/>
</dbReference>
<protein>
    <submittedName>
        <fullName evidence="7">ATP-binding cassette domain-containing protein</fullName>
    </submittedName>
</protein>
<dbReference type="InterPro" id="IPR052156">
    <property type="entry name" value="BCAA_Transport_ATP-bd_LivF"/>
</dbReference>
<evidence type="ECO:0000313" key="8">
    <source>
        <dbReference type="Proteomes" id="UP000580830"/>
    </source>
</evidence>
<dbReference type="InterPro" id="IPR003593">
    <property type="entry name" value="AAA+_ATPase"/>
</dbReference>
<dbReference type="InterPro" id="IPR003439">
    <property type="entry name" value="ABC_transporter-like_ATP-bd"/>
</dbReference>
<dbReference type="SMART" id="SM00382">
    <property type="entry name" value="AAA"/>
    <property type="match status" value="2"/>
</dbReference>
<reference evidence="7 8" key="1">
    <citation type="journal article" date="2020" name="Biotechnol. Biofuels">
        <title>New insights from the biogas microbiome by comprehensive genome-resolved metagenomics of nearly 1600 species originating from multiple anaerobic digesters.</title>
        <authorList>
            <person name="Campanaro S."/>
            <person name="Treu L."/>
            <person name="Rodriguez-R L.M."/>
            <person name="Kovalovszki A."/>
            <person name="Ziels R.M."/>
            <person name="Maus I."/>
            <person name="Zhu X."/>
            <person name="Kougias P.G."/>
            <person name="Basile A."/>
            <person name="Luo G."/>
            <person name="Schluter A."/>
            <person name="Konstantinidis K.T."/>
            <person name="Angelidaki I."/>
        </authorList>
    </citation>
    <scope>NUCLEOTIDE SEQUENCE [LARGE SCALE GENOMIC DNA]</scope>
    <source>
        <strain evidence="7">AS04akNAM_125</strain>
    </source>
</reference>
<dbReference type="Proteomes" id="UP000580830">
    <property type="component" value="Unassembled WGS sequence"/>
</dbReference>
<organism evidence="7 8">
    <name type="scientific">Paracoccus solventivorans</name>
    <dbReference type="NCBI Taxonomy" id="53463"/>
    <lineage>
        <taxon>Bacteria</taxon>
        <taxon>Pseudomonadati</taxon>
        <taxon>Pseudomonadota</taxon>
        <taxon>Alphaproteobacteria</taxon>
        <taxon>Rhodobacterales</taxon>
        <taxon>Paracoccaceae</taxon>
        <taxon>Paracoccus</taxon>
    </lineage>
</organism>
<evidence type="ECO:0000313" key="7">
    <source>
        <dbReference type="EMBL" id="HHW33991.1"/>
    </source>
</evidence>
<dbReference type="RefSeq" id="WP_303730054.1">
    <property type="nucleotide sequence ID" value="NZ_DULP01000109.1"/>
</dbReference>
<dbReference type="Pfam" id="PF00005">
    <property type="entry name" value="ABC_tran"/>
    <property type="match status" value="2"/>
</dbReference>
<dbReference type="InterPro" id="IPR017871">
    <property type="entry name" value="ABC_transporter-like_CS"/>
</dbReference>
<dbReference type="Gene3D" id="3.40.50.300">
    <property type="entry name" value="P-loop containing nucleotide triphosphate hydrolases"/>
    <property type="match status" value="2"/>
</dbReference>
<dbReference type="CDD" id="cd03224">
    <property type="entry name" value="ABC_TM1139_LivF_branched"/>
    <property type="match status" value="1"/>
</dbReference>
<dbReference type="PANTHER" id="PTHR43820">
    <property type="entry name" value="HIGH-AFFINITY BRANCHED-CHAIN AMINO ACID TRANSPORT ATP-BINDING PROTEIN LIVF"/>
    <property type="match status" value="1"/>
</dbReference>
<evidence type="ECO:0000256" key="1">
    <source>
        <dbReference type="ARBA" id="ARBA00005417"/>
    </source>
</evidence>
<dbReference type="PROSITE" id="PS00211">
    <property type="entry name" value="ABC_TRANSPORTER_1"/>
    <property type="match status" value="1"/>
</dbReference>
<evidence type="ECO:0000256" key="2">
    <source>
        <dbReference type="ARBA" id="ARBA00022448"/>
    </source>
</evidence>
<evidence type="ECO:0000256" key="5">
    <source>
        <dbReference type="ARBA" id="ARBA00022970"/>
    </source>
</evidence>
<name>A0A832QWM0_9RHOB</name>
<dbReference type="AlphaFoldDB" id="A0A832QWM0"/>
<dbReference type="PROSITE" id="PS50893">
    <property type="entry name" value="ABC_TRANSPORTER_2"/>
    <property type="match status" value="2"/>
</dbReference>
<keyword evidence="5" id="KW-0029">Amino-acid transport</keyword>
<comment type="caution">
    <text evidence="7">The sequence shown here is derived from an EMBL/GenBank/DDBJ whole genome shotgun (WGS) entry which is preliminary data.</text>
</comment>
<feature type="domain" description="ABC transporter" evidence="6">
    <location>
        <begin position="7"/>
        <end position="263"/>
    </location>
</feature>
<keyword evidence="3" id="KW-0547">Nucleotide-binding</keyword>
<keyword evidence="4 7" id="KW-0067">ATP-binding</keyword>
<dbReference type="FunFam" id="3.40.50.300:FF:000421">
    <property type="entry name" value="Branched-chain amino acid ABC transporter ATP-binding protein"/>
    <property type="match status" value="1"/>
</dbReference>
<dbReference type="GO" id="GO:0015807">
    <property type="term" value="P:L-amino acid transport"/>
    <property type="evidence" value="ECO:0007669"/>
    <property type="project" value="TreeGrafter"/>
</dbReference>
<feature type="domain" description="ABC transporter" evidence="6">
    <location>
        <begin position="285"/>
        <end position="517"/>
    </location>
</feature>
<dbReference type="GO" id="GO:0015658">
    <property type="term" value="F:branched-chain amino acid transmembrane transporter activity"/>
    <property type="evidence" value="ECO:0007669"/>
    <property type="project" value="TreeGrafter"/>
</dbReference>